<dbReference type="Proteomes" id="UP000233786">
    <property type="component" value="Unassembled WGS sequence"/>
</dbReference>
<dbReference type="OrthoDB" id="9802256at2"/>
<reference evidence="1" key="1">
    <citation type="submission" date="2017-12" db="EMBL/GenBank/DDBJ databases">
        <title>Sequencing the genomes of 1000 Actinobacteria strains.</title>
        <authorList>
            <person name="Klenk H.-P."/>
        </authorList>
    </citation>
    <scope>NUCLEOTIDE SEQUENCE [LARGE SCALE GENOMIC DNA]</scope>
    <source>
        <strain evidence="1">DSM 44228</strain>
    </source>
</reference>
<dbReference type="InterPro" id="IPR014581">
    <property type="entry name" value="UCP033303"/>
</dbReference>
<dbReference type="STRING" id="994479.GCA_000194155_06613"/>
<dbReference type="Pfam" id="PF07040">
    <property type="entry name" value="DUF1326"/>
    <property type="match status" value="1"/>
</dbReference>
<sequence length="219" mass="23529">MGVPGVAKWHVAGYWFDTCKCEIPCPCSFAQPPTYGDCDGIRLWHIRTGDYGDLGLSGLNVAMLVSYAGNVWTGEHHDARAAFFFDERGGEAQLAALRVIFTGRAGGWPQRFVEMLRPEIAAVESSPIEVRIADDLAGWSVRLPGYAEATVEALTGPTSAEGVRVQVHNLPGAEVGPGQPPATWGRTTLDRADAFGFSWERVGNSSAHIPFDWTGPGAA</sequence>
<dbReference type="AlphaFoldDB" id="A0A2N3XYB1"/>
<comment type="caution">
    <text evidence="1">The sequence shown here is derived from an EMBL/GenBank/DDBJ whole genome shotgun (WGS) entry which is preliminary data.</text>
</comment>
<accession>A0A2N3XYB1</accession>
<proteinExistence type="predicted"/>
<organism evidence="1 2">
    <name type="scientific">Saccharopolyspora spinosa</name>
    <dbReference type="NCBI Taxonomy" id="60894"/>
    <lineage>
        <taxon>Bacteria</taxon>
        <taxon>Bacillati</taxon>
        <taxon>Actinomycetota</taxon>
        <taxon>Actinomycetes</taxon>
        <taxon>Pseudonocardiales</taxon>
        <taxon>Pseudonocardiaceae</taxon>
        <taxon>Saccharopolyspora</taxon>
    </lineage>
</organism>
<dbReference type="RefSeq" id="WP_010313619.1">
    <property type="nucleotide sequence ID" value="NZ_CP061007.1"/>
</dbReference>
<protein>
    <recommendedName>
        <fullName evidence="3">DUF1326 domain-containing protein</fullName>
    </recommendedName>
</protein>
<evidence type="ECO:0000313" key="2">
    <source>
        <dbReference type="Proteomes" id="UP000233786"/>
    </source>
</evidence>
<dbReference type="EMBL" id="PJNB01000001">
    <property type="protein sequence ID" value="PKW15642.1"/>
    <property type="molecule type" value="Genomic_DNA"/>
</dbReference>
<evidence type="ECO:0008006" key="3">
    <source>
        <dbReference type="Google" id="ProtNLM"/>
    </source>
</evidence>
<keyword evidence="2" id="KW-1185">Reference proteome</keyword>
<dbReference type="InterPro" id="IPR009758">
    <property type="entry name" value="DUF1326"/>
</dbReference>
<name>A0A2N3XYB1_SACSN</name>
<dbReference type="PIRSF" id="PIRSF033303">
    <property type="entry name" value="UCP033303"/>
    <property type="match status" value="1"/>
</dbReference>
<evidence type="ECO:0000313" key="1">
    <source>
        <dbReference type="EMBL" id="PKW15642.1"/>
    </source>
</evidence>
<gene>
    <name evidence="1" type="ORF">A8926_3387</name>
</gene>